<evidence type="ECO:0000256" key="2">
    <source>
        <dbReference type="SAM" id="Coils"/>
    </source>
</evidence>
<dbReference type="InterPro" id="IPR006016">
    <property type="entry name" value="UspA"/>
</dbReference>
<dbReference type="CDD" id="cd00293">
    <property type="entry name" value="USP-like"/>
    <property type="match status" value="2"/>
</dbReference>
<reference evidence="4" key="2">
    <citation type="submission" date="2021-04" db="EMBL/GenBank/DDBJ databases">
        <authorList>
            <person name="Gilroy R."/>
        </authorList>
    </citation>
    <scope>NUCLEOTIDE SEQUENCE</scope>
    <source>
        <strain evidence="4">Gambia16-930</strain>
    </source>
</reference>
<dbReference type="InterPro" id="IPR014729">
    <property type="entry name" value="Rossmann-like_a/b/a_fold"/>
</dbReference>
<reference evidence="4" key="1">
    <citation type="journal article" date="2021" name="PeerJ">
        <title>Extensive microbial diversity within the chicken gut microbiome revealed by metagenomics and culture.</title>
        <authorList>
            <person name="Gilroy R."/>
            <person name="Ravi A."/>
            <person name="Getino M."/>
            <person name="Pursley I."/>
            <person name="Horton D.L."/>
            <person name="Alikhan N.F."/>
            <person name="Baker D."/>
            <person name="Gharbi K."/>
            <person name="Hall N."/>
            <person name="Watson M."/>
            <person name="Adriaenssens E.M."/>
            <person name="Foster-Nyarko E."/>
            <person name="Jarju S."/>
            <person name="Secka A."/>
            <person name="Antonio M."/>
            <person name="Oren A."/>
            <person name="Chaudhuri R.R."/>
            <person name="La Ragione R."/>
            <person name="Hildebrand F."/>
            <person name="Pallen M.J."/>
        </authorList>
    </citation>
    <scope>NUCLEOTIDE SEQUENCE</scope>
    <source>
        <strain evidence="4">Gambia16-930</strain>
    </source>
</reference>
<evidence type="ECO:0000313" key="5">
    <source>
        <dbReference type="Proteomes" id="UP000824267"/>
    </source>
</evidence>
<keyword evidence="2" id="KW-0175">Coiled coil</keyword>
<evidence type="ECO:0000256" key="1">
    <source>
        <dbReference type="ARBA" id="ARBA00008791"/>
    </source>
</evidence>
<gene>
    <name evidence="4" type="ORF">IAC47_06220</name>
</gene>
<dbReference type="SUPFAM" id="SSF52402">
    <property type="entry name" value="Adenine nucleotide alpha hydrolases-like"/>
    <property type="match status" value="2"/>
</dbReference>
<dbReference type="PRINTS" id="PR01438">
    <property type="entry name" value="UNVRSLSTRESS"/>
</dbReference>
<feature type="coiled-coil region" evidence="2">
    <location>
        <begin position="37"/>
        <end position="64"/>
    </location>
</feature>
<name>A0A9D1RJP9_9BACT</name>
<dbReference type="EMBL" id="DXGG01000195">
    <property type="protein sequence ID" value="HIW87851.1"/>
    <property type="molecule type" value="Genomic_DNA"/>
</dbReference>
<dbReference type="PANTHER" id="PTHR46268">
    <property type="entry name" value="STRESS RESPONSE PROTEIN NHAX"/>
    <property type="match status" value="1"/>
</dbReference>
<proteinExistence type="inferred from homology"/>
<dbReference type="InterPro" id="IPR006015">
    <property type="entry name" value="Universal_stress_UspA"/>
</dbReference>
<evidence type="ECO:0000259" key="3">
    <source>
        <dbReference type="Pfam" id="PF00582"/>
    </source>
</evidence>
<protein>
    <submittedName>
        <fullName evidence="4">Universal stress protein</fullName>
    </submittedName>
</protein>
<dbReference type="AlphaFoldDB" id="A0A9D1RJP9"/>
<dbReference type="Pfam" id="PF00582">
    <property type="entry name" value="Usp"/>
    <property type="match status" value="2"/>
</dbReference>
<dbReference type="Proteomes" id="UP000824267">
    <property type="component" value="Unassembled WGS sequence"/>
</dbReference>
<dbReference type="PANTHER" id="PTHR46268:SF6">
    <property type="entry name" value="UNIVERSAL STRESS PROTEIN UP12"/>
    <property type="match status" value="1"/>
</dbReference>
<comment type="similarity">
    <text evidence="1">Belongs to the universal stress protein A family.</text>
</comment>
<accession>A0A9D1RJP9</accession>
<comment type="caution">
    <text evidence="4">The sequence shown here is derived from an EMBL/GenBank/DDBJ whole genome shotgun (WGS) entry which is preliminary data.</text>
</comment>
<feature type="domain" description="UspA" evidence="3">
    <location>
        <begin position="2"/>
        <end position="127"/>
    </location>
</feature>
<sequence>MDRIMVGVDFSKTSLAAIRLATDVAFRANADLLVVWVQTAEMDYDEAEAKLKELVASAQKKLVNNKAEYLIAKNGKIYTALNNVLKEYRSDLLVIGTHGNSGFDEKFAGANAFKTVTCSHAPVLTVRENFNFDKPLERIIMPIDSTRDTRQKVPWTIEFSKMFPGTQIHVLGIFSYKNKTIRGEVEGYVNSVEKLLDSKHVKYVTDYVESENTTLSTIEYATKVNADLIVIMSEQEKTFSNIFLGPYAQQMLNLSPIPVLTVSVRQVNGESR</sequence>
<dbReference type="Gene3D" id="3.40.50.620">
    <property type="entry name" value="HUPs"/>
    <property type="match status" value="2"/>
</dbReference>
<feature type="domain" description="UspA" evidence="3">
    <location>
        <begin position="137"/>
        <end position="262"/>
    </location>
</feature>
<organism evidence="4 5">
    <name type="scientific">Candidatus Onthomorpha intestinigallinarum</name>
    <dbReference type="NCBI Taxonomy" id="2840880"/>
    <lineage>
        <taxon>Bacteria</taxon>
        <taxon>Pseudomonadati</taxon>
        <taxon>Bacteroidota</taxon>
        <taxon>Bacteroidia</taxon>
        <taxon>Bacteroidales</taxon>
        <taxon>Candidatus Onthomorpha</taxon>
    </lineage>
</organism>
<evidence type="ECO:0000313" key="4">
    <source>
        <dbReference type="EMBL" id="HIW87851.1"/>
    </source>
</evidence>